<dbReference type="PANTHER" id="PTHR24339:SF28">
    <property type="entry name" value="E5-RELATED"/>
    <property type="match status" value="1"/>
</dbReference>
<dbReference type="GO" id="GO:0000981">
    <property type="term" value="F:DNA-binding transcription factor activity, RNA polymerase II-specific"/>
    <property type="evidence" value="ECO:0007669"/>
    <property type="project" value="InterPro"/>
</dbReference>
<organism evidence="9">
    <name type="scientific">Pholiota microspora</name>
    <name type="common">White-rot fungus</name>
    <name type="synonym">Pholiota nameko</name>
    <dbReference type="NCBI Taxonomy" id="1538424"/>
    <lineage>
        <taxon>Eukaryota</taxon>
        <taxon>Fungi</taxon>
        <taxon>Dikarya</taxon>
        <taxon>Basidiomycota</taxon>
        <taxon>Agaricomycotina</taxon>
        <taxon>Agaricomycetes</taxon>
        <taxon>Agaricomycetidae</taxon>
        <taxon>Agaricales</taxon>
        <taxon>Agaricineae</taxon>
        <taxon>Strophariaceae</taxon>
        <taxon>Pholiota</taxon>
    </lineage>
</organism>
<dbReference type="InterPro" id="IPR001356">
    <property type="entry name" value="HD"/>
</dbReference>
<dbReference type="CDD" id="cd00086">
    <property type="entry name" value="homeodomain"/>
    <property type="match status" value="1"/>
</dbReference>
<comment type="subcellular location">
    <subcellularLocation>
        <location evidence="1 5 6">Nucleus</location>
    </subcellularLocation>
</comment>
<dbReference type="Gene3D" id="1.10.10.60">
    <property type="entry name" value="Homeodomain-like"/>
    <property type="match status" value="1"/>
</dbReference>
<evidence type="ECO:0000256" key="5">
    <source>
        <dbReference type="PROSITE-ProRule" id="PRU00108"/>
    </source>
</evidence>
<dbReference type="InterPro" id="IPR009057">
    <property type="entry name" value="Homeodomain-like_sf"/>
</dbReference>
<keyword evidence="4 5" id="KW-0539">Nucleus</keyword>
<dbReference type="SMART" id="SM00389">
    <property type="entry name" value="HOX"/>
    <property type="match status" value="1"/>
</dbReference>
<feature type="DNA-binding region" description="Homeobox" evidence="5">
    <location>
        <begin position="152"/>
        <end position="211"/>
    </location>
</feature>
<feature type="compositionally biased region" description="Low complexity" evidence="7">
    <location>
        <begin position="457"/>
        <end position="476"/>
    </location>
</feature>
<name>B9A1R0_PHOMI</name>
<dbReference type="Pfam" id="PF00046">
    <property type="entry name" value="Homeodomain"/>
    <property type="match status" value="1"/>
</dbReference>
<accession>B9A1R0</accession>
<reference evidence="9" key="1">
    <citation type="journal article" date="2005" name="Curr. Genet.">
        <title>Identification and linkage mapping of the genes for the putative homeodomain protein (hox1) and the putative pheromone receptor protein homologue (rcb1) in a bipolar basidiomycete, Pholiota nameko.</title>
        <authorList>
            <person name="Aimi T."/>
            <person name="Yoshida R."/>
            <person name="Ishikawa M."/>
            <person name="Bao D."/>
            <person name="Kitamoto Y."/>
        </authorList>
    </citation>
    <scope>NUCLEOTIDE SEQUENCE</scope>
    <source>
        <strain evidence="9">NGW19-6</strain>
    </source>
</reference>
<evidence type="ECO:0000259" key="8">
    <source>
        <dbReference type="PROSITE" id="PS50071"/>
    </source>
</evidence>
<evidence type="ECO:0000256" key="3">
    <source>
        <dbReference type="ARBA" id="ARBA00023155"/>
    </source>
</evidence>
<feature type="compositionally biased region" description="Basic residues" evidence="7">
    <location>
        <begin position="409"/>
        <end position="418"/>
    </location>
</feature>
<evidence type="ECO:0000256" key="7">
    <source>
        <dbReference type="SAM" id="MobiDB-lite"/>
    </source>
</evidence>
<dbReference type="PANTHER" id="PTHR24339">
    <property type="entry name" value="HOMEOBOX PROTEIN EMX-RELATED"/>
    <property type="match status" value="1"/>
</dbReference>
<protein>
    <submittedName>
        <fullName evidence="9">Homeodomain protein</fullName>
    </submittedName>
</protein>
<dbReference type="InterPro" id="IPR050877">
    <property type="entry name" value="EMX-VAX-Noto_Homeobox_TFs"/>
</dbReference>
<keyword evidence="3 5" id="KW-0371">Homeobox</keyword>
<dbReference type="SUPFAM" id="SSF46689">
    <property type="entry name" value="Homeodomain-like"/>
    <property type="match status" value="1"/>
</dbReference>
<dbReference type="PROSITE" id="PS50071">
    <property type="entry name" value="HOMEOBOX_2"/>
    <property type="match status" value="1"/>
</dbReference>
<evidence type="ECO:0000313" key="9">
    <source>
        <dbReference type="EMBL" id="BAH22599.1"/>
    </source>
</evidence>
<feature type="region of interest" description="Disordered" evidence="7">
    <location>
        <begin position="457"/>
        <end position="490"/>
    </location>
</feature>
<sequence>MVSTAPPPDSSLRTSVLREFISTAQQLKDLLGASLEINACPPLLYTGHIPELILPFPNDILSLIDDMAISSHLRERLKSKLSDKVIESQRVCIESYRNTCRDSSGPLISSEYLTNLAKTFRYFYDNHLIQMFRAKILDAKTTLEVRQKRNSQDTKKPPFNSEYTPLLERYFQSNAYPSRPDRLLLATKSSMTERQIEVWFQNHRNRSKKEGILLKRISPHQLPSAESMGRNAIPEATSNEKTFSTQPDMHSTDPGCEITAEINHTFINPPQGASTFPAPYRPSESNSFANLLTHPDCRTKFPAPAWPRKTPAQLPPRLSIDIGEFINLFASKLSIRRGLGSKTTYGFSGTRPWFLSTVTIPSPAPHSALIRTTIPIYPSSPTPFSSAIHSISAAISHVPSISRPSTPSRSKRFSRPRKAAPFPFRSPQKPLRMRPAKTSSPAFERYSSRNISFTSVSSASSTQSRISSDSSRSSPEPSTPPQSPSNNPVEIHDPFVIEVHESAPSDSYDDIFAGIANPHFSDIQNLDDFLNNGAMYTDKYFQDSLNFPFSDPQYATA</sequence>
<reference evidence="9" key="2">
    <citation type="journal article" date="2009" name="Mycol. Res.">
        <title>Genomic structure of the A mating-type locus in a bipolar basidiomycete, Pholiota nameko.</title>
        <authorList>
            <person name="Yi R."/>
            <person name="Tachikawa T."/>
            <person name="Ishikawa M."/>
            <person name="Mukaiyama H."/>
            <person name="Bao D."/>
            <person name="Aimi T."/>
        </authorList>
    </citation>
    <scope>NUCLEOTIDE SEQUENCE</scope>
    <source>
        <strain evidence="9">NGW19-6</strain>
    </source>
</reference>
<gene>
    <name evidence="9" type="primary">A4-hox2</name>
</gene>
<dbReference type="AlphaFoldDB" id="B9A1R0"/>
<feature type="region of interest" description="Disordered" evidence="7">
    <location>
        <begin position="398"/>
        <end position="444"/>
    </location>
</feature>
<evidence type="ECO:0000256" key="1">
    <source>
        <dbReference type="ARBA" id="ARBA00004123"/>
    </source>
</evidence>
<evidence type="ECO:0000256" key="4">
    <source>
        <dbReference type="ARBA" id="ARBA00023242"/>
    </source>
</evidence>
<dbReference type="PROSITE" id="PS00027">
    <property type="entry name" value="HOMEOBOX_1"/>
    <property type="match status" value="1"/>
</dbReference>
<dbReference type="GO" id="GO:0005634">
    <property type="term" value="C:nucleus"/>
    <property type="evidence" value="ECO:0007669"/>
    <property type="project" value="UniProtKB-SubCell"/>
</dbReference>
<dbReference type="GO" id="GO:0000978">
    <property type="term" value="F:RNA polymerase II cis-regulatory region sequence-specific DNA binding"/>
    <property type="evidence" value="ECO:0007669"/>
    <property type="project" value="TreeGrafter"/>
</dbReference>
<proteinExistence type="predicted"/>
<dbReference type="EMBL" id="AB435542">
    <property type="protein sequence ID" value="BAH22599.1"/>
    <property type="molecule type" value="Genomic_DNA"/>
</dbReference>
<dbReference type="InterPro" id="IPR017970">
    <property type="entry name" value="Homeobox_CS"/>
</dbReference>
<evidence type="ECO:0000256" key="6">
    <source>
        <dbReference type="RuleBase" id="RU000682"/>
    </source>
</evidence>
<feature type="compositionally biased region" description="Low complexity" evidence="7">
    <location>
        <begin position="398"/>
        <end position="408"/>
    </location>
</feature>
<feature type="domain" description="Homeobox" evidence="8">
    <location>
        <begin position="150"/>
        <end position="210"/>
    </location>
</feature>
<keyword evidence="2 5" id="KW-0238">DNA-binding</keyword>
<evidence type="ECO:0000256" key="2">
    <source>
        <dbReference type="ARBA" id="ARBA00023125"/>
    </source>
</evidence>